<dbReference type="PANTHER" id="PTHR13527">
    <property type="entry name" value="SAYSVFN DOMAIN-CONTAINING PROTEIN 1"/>
    <property type="match status" value="1"/>
</dbReference>
<comment type="caution">
    <text evidence="4">The sequence shown here is derived from an EMBL/GenBank/DDBJ whole genome shotgun (WGS) entry which is preliminary data.</text>
</comment>
<name>A0AAD6NMX2_DREDA</name>
<evidence type="ECO:0000313" key="4">
    <source>
        <dbReference type="EMBL" id="KAJ6264579.1"/>
    </source>
</evidence>
<keyword evidence="2" id="KW-1133">Transmembrane helix</keyword>
<organism evidence="4 5">
    <name type="scientific">Drechslerella dactyloides</name>
    <name type="common">Nematode-trapping fungus</name>
    <name type="synonym">Arthrobotrys dactyloides</name>
    <dbReference type="NCBI Taxonomy" id="74499"/>
    <lineage>
        <taxon>Eukaryota</taxon>
        <taxon>Fungi</taxon>
        <taxon>Dikarya</taxon>
        <taxon>Ascomycota</taxon>
        <taxon>Pezizomycotina</taxon>
        <taxon>Orbiliomycetes</taxon>
        <taxon>Orbiliales</taxon>
        <taxon>Orbiliaceae</taxon>
        <taxon>Drechslerella</taxon>
    </lineage>
</organism>
<keyword evidence="5" id="KW-1185">Reference proteome</keyword>
<dbReference type="Proteomes" id="UP001221413">
    <property type="component" value="Unassembled WGS sequence"/>
</dbReference>
<dbReference type="PANTHER" id="PTHR13527:SF0">
    <property type="entry name" value="SAYSVFN DOMAIN-CONTAINING PROTEIN 1"/>
    <property type="match status" value="1"/>
</dbReference>
<feature type="domain" description="SAYSvFN" evidence="3">
    <location>
        <begin position="61"/>
        <end position="127"/>
    </location>
</feature>
<evidence type="ECO:0000313" key="5">
    <source>
        <dbReference type="Proteomes" id="UP001221413"/>
    </source>
</evidence>
<accession>A0AAD6NMX2</accession>
<protein>
    <recommendedName>
        <fullName evidence="3">SAYSvFN domain-containing protein</fullName>
    </recommendedName>
</protein>
<sequence length="133" mass="15365">MSTSGAKKRPKDKPKDKASKKPWHIKRADLDLDDYQLQQEQKSITLLLSRAFHGLIRSRQFYAYLVLQALAAWFKLGQVFFCVGILWMMYANTGRRKDGEMSSWSVFNKGFEAIEGSTDMEAVEREIRSRGLI</sequence>
<feature type="region of interest" description="Disordered" evidence="1">
    <location>
        <begin position="1"/>
        <end position="22"/>
    </location>
</feature>
<dbReference type="EMBL" id="JAQGDS010000001">
    <property type="protein sequence ID" value="KAJ6264579.1"/>
    <property type="molecule type" value="Genomic_DNA"/>
</dbReference>
<feature type="compositionally biased region" description="Basic residues" evidence="1">
    <location>
        <begin position="1"/>
        <end position="12"/>
    </location>
</feature>
<keyword evidence="2" id="KW-0472">Membrane</keyword>
<dbReference type="AlphaFoldDB" id="A0AAD6NMX2"/>
<feature type="transmembrane region" description="Helical" evidence="2">
    <location>
        <begin position="61"/>
        <end position="87"/>
    </location>
</feature>
<dbReference type="Pfam" id="PF10260">
    <property type="entry name" value="SAYSvFN"/>
    <property type="match status" value="1"/>
</dbReference>
<dbReference type="InterPro" id="IPR019387">
    <property type="entry name" value="SAYSvFN_dom"/>
</dbReference>
<evidence type="ECO:0000256" key="2">
    <source>
        <dbReference type="SAM" id="Phobius"/>
    </source>
</evidence>
<dbReference type="InterPro" id="IPR039159">
    <property type="entry name" value="SAYSD1"/>
</dbReference>
<evidence type="ECO:0000256" key="1">
    <source>
        <dbReference type="SAM" id="MobiDB-lite"/>
    </source>
</evidence>
<proteinExistence type="predicted"/>
<gene>
    <name evidence="4" type="ORF">Dda_0726</name>
</gene>
<evidence type="ECO:0000259" key="3">
    <source>
        <dbReference type="Pfam" id="PF10260"/>
    </source>
</evidence>
<reference evidence="4" key="1">
    <citation type="submission" date="2023-01" db="EMBL/GenBank/DDBJ databases">
        <title>The chitinases involved in constricting ring structure development in the nematode-trapping fungus Drechslerella dactyloides.</title>
        <authorList>
            <person name="Wang R."/>
            <person name="Zhang L."/>
            <person name="Tang P."/>
            <person name="Li S."/>
            <person name="Liang L."/>
        </authorList>
    </citation>
    <scope>NUCLEOTIDE SEQUENCE</scope>
    <source>
        <strain evidence="4">YMF1.00031</strain>
    </source>
</reference>
<keyword evidence="2" id="KW-0812">Transmembrane</keyword>